<proteinExistence type="predicted"/>
<keyword evidence="1" id="KW-0812">Transmembrane</keyword>
<dbReference type="Proteomes" id="UP000187486">
    <property type="component" value="Unassembled WGS sequence"/>
</dbReference>
<dbReference type="OrthoDB" id="5197046at2"/>
<gene>
    <name evidence="2" type="ORF">BS329_30945</name>
</gene>
<protein>
    <submittedName>
        <fullName evidence="2">Uncharacterized protein</fullName>
    </submittedName>
</protein>
<feature type="transmembrane region" description="Helical" evidence="1">
    <location>
        <begin position="105"/>
        <end position="123"/>
    </location>
</feature>
<sequence>MNTVDPAQARHDRIERRRGDRRLLAGAIAASAVALVCGFLAGRGFGDLVEVFRTMAIDSVFDDRGDGDPPYGPVWGTFAVLGGIAGVSLAGAAMRRYQGRPSGPVFPVVPLFAMSTLGLWVSSREWLPPLAVGVAVDPVFHTDEQWGFWGWSMYYADLWMPAFMFVLTLLVLWYAIQVSRRYAEMVRTRDWLLTYGRRVPAQIVDVKVHLGGDESGTKVVGTTVTLRFADVAGVSRWVTRRTRDTTITTAEVLFDPASPADEKKIFVALRRYPALSDWLPAA</sequence>
<feature type="transmembrane region" description="Helical" evidence="1">
    <location>
        <begin position="74"/>
        <end position="93"/>
    </location>
</feature>
<accession>A0A1R0KJ61</accession>
<evidence type="ECO:0000256" key="1">
    <source>
        <dbReference type="SAM" id="Phobius"/>
    </source>
</evidence>
<dbReference type="RefSeq" id="WP_076165132.1">
    <property type="nucleotide sequence ID" value="NZ_JBEZVB010000043.1"/>
</dbReference>
<dbReference type="AlphaFoldDB" id="A0A1R0KJ61"/>
<dbReference type="STRING" id="76021.BS329_30945"/>
<evidence type="ECO:0000313" key="3">
    <source>
        <dbReference type="Proteomes" id="UP000187486"/>
    </source>
</evidence>
<feature type="transmembrane region" description="Helical" evidence="1">
    <location>
        <begin position="23"/>
        <end position="45"/>
    </location>
</feature>
<feature type="transmembrane region" description="Helical" evidence="1">
    <location>
        <begin position="158"/>
        <end position="176"/>
    </location>
</feature>
<reference evidence="2 3" key="1">
    <citation type="submission" date="2016-01" db="EMBL/GenBank/DDBJ databases">
        <title>Amycolatopsis coloradensis genome sequencing and assembly.</title>
        <authorList>
            <person name="Mayilraj S."/>
        </authorList>
    </citation>
    <scope>NUCLEOTIDE SEQUENCE [LARGE SCALE GENOMIC DNA]</scope>
    <source>
        <strain evidence="2 3">DSM 44225</strain>
    </source>
</reference>
<keyword evidence="1" id="KW-0472">Membrane</keyword>
<dbReference type="EMBL" id="MQUQ01000018">
    <property type="protein sequence ID" value="OLZ46089.1"/>
    <property type="molecule type" value="Genomic_DNA"/>
</dbReference>
<evidence type="ECO:0000313" key="2">
    <source>
        <dbReference type="EMBL" id="OLZ46089.1"/>
    </source>
</evidence>
<keyword evidence="1" id="KW-1133">Transmembrane helix</keyword>
<keyword evidence="3" id="KW-1185">Reference proteome</keyword>
<organism evidence="2 3">
    <name type="scientific">Amycolatopsis coloradensis</name>
    <dbReference type="NCBI Taxonomy" id="76021"/>
    <lineage>
        <taxon>Bacteria</taxon>
        <taxon>Bacillati</taxon>
        <taxon>Actinomycetota</taxon>
        <taxon>Actinomycetes</taxon>
        <taxon>Pseudonocardiales</taxon>
        <taxon>Pseudonocardiaceae</taxon>
        <taxon>Amycolatopsis</taxon>
    </lineage>
</organism>
<comment type="caution">
    <text evidence="2">The sequence shown here is derived from an EMBL/GenBank/DDBJ whole genome shotgun (WGS) entry which is preliminary data.</text>
</comment>
<name>A0A1R0KJ61_9PSEU</name>